<reference evidence="10" key="1">
    <citation type="journal article" date="2019" name="Int. J. Syst. Evol. Microbiol.">
        <title>The Global Catalogue of Microorganisms (GCM) 10K type strain sequencing project: providing services to taxonomists for standard genome sequencing and annotation.</title>
        <authorList>
            <consortium name="The Broad Institute Genomics Platform"/>
            <consortium name="The Broad Institute Genome Sequencing Center for Infectious Disease"/>
            <person name="Wu L."/>
            <person name="Ma J."/>
        </authorList>
    </citation>
    <scope>NUCLEOTIDE SEQUENCE [LARGE SCALE GENOMIC DNA]</scope>
    <source>
        <strain evidence="10">KCTC 62164</strain>
    </source>
</reference>
<evidence type="ECO:0000256" key="3">
    <source>
        <dbReference type="ARBA" id="ARBA00022475"/>
    </source>
</evidence>
<dbReference type="InterPro" id="IPR050171">
    <property type="entry name" value="MFS_Transporters"/>
</dbReference>
<keyword evidence="2" id="KW-0813">Transport</keyword>
<evidence type="ECO:0000313" key="10">
    <source>
        <dbReference type="Proteomes" id="UP001595444"/>
    </source>
</evidence>
<evidence type="ECO:0000313" key="9">
    <source>
        <dbReference type="EMBL" id="MFC3050533.1"/>
    </source>
</evidence>
<keyword evidence="5 7" id="KW-1133">Transmembrane helix</keyword>
<name>A0ABV7D0G2_9PROT</name>
<evidence type="ECO:0000256" key="6">
    <source>
        <dbReference type="ARBA" id="ARBA00023136"/>
    </source>
</evidence>
<feature type="transmembrane region" description="Helical" evidence="7">
    <location>
        <begin position="345"/>
        <end position="371"/>
    </location>
</feature>
<accession>A0ABV7D0G2</accession>
<feature type="transmembrane region" description="Helical" evidence="7">
    <location>
        <begin position="159"/>
        <end position="179"/>
    </location>
</feature>
<dbReference type="PROSITE" id="PS50850">
    <property type="entry name" value="MFS"/>
    <property type="match status" value="1"/>
</dbReference>
<evidence type="ECO:0000256" key="5">
    <source>
        <dbReference type="ARBA" id="ARBA00022989"/>
    </source>
</evidence>
<comment type="subcellular location">
    <subcellularLocation>
        <location evidence="1">Cell membrane</location>
        <topology evidence="1">Multi-pass membrane protein</topology>
    </subcellularLocation>
</comment>
<feature type="transmembrane region" description="Helical" evidence="7">
    <location>
        <begin position="191"/>
        <end position="209"/>
    </location>
</feature>
<feature type="transmembrane region" description="Helical" evidence="7">
    <location>
        <begin position="247"/>
        <end position="265"/>
    </location>
</feature>
<proteinExistence type="predicted"/>
<dbReference type="EMBL" id="JBHRSL010000001">
    <property type="protein sequence ID" value="MFC3050533.1"/>
    <property type="molecule type" value="Genomic_DNA"/>
</dbReference>
<sequence length="510" mass="56216">MQQTDSDSKTTSVKDVEQLGTFAAIASLSYVFWICGGMEMVERLAFYGVRSLAGIYGTDSVKDGGLGLVGAEIGTILSVWYFAQGIIPVFTGGLSDRLGYKETIFLSTVFKILGYLFMAWFASFWGFFAGALVIALGTGIFKPGIQGTIAKATNRKNSSVAWGIFYQTVNIGGFLGPMMAGYLRQTEWDNVFYACAAIISLNFLLLLTYKEPDKEERLALRAERKASGTKKHSLITESWRELTRPVVLIYMLLFTGFWFMLLIYWDLGPLYFRDWVDTSTIVRDIWGSETPGAFARTFFVMDHAGTKIMPEGIVNINAMLIMVFCFLVAGFSAKMKAANAMAVGTFLAASALIMIGGFNAAWVMVIGVVIFSLGEMLSSPKCLEFLANIAPSDKKAMYLGFANLPFALGALIEGFTGQYFYGKYAAIDQVARDHMIQTGTPVTAANAIPVGDAFERLVTQTGMPANDLMNELYAHYNIGTMFYIMAFIGILSAIGLYYYGRWTYKSAQQE</sequence>
<keyword evidence="3" id="KW-1003">Cell membrane</keyword>
<feature type="transmembrane region" description="Helical" evidence="7">
    <location>
        <begin position="313"/>
        <end position="333"/>
    </location>
</feature>
<dbReference type="SUPFAM" id="SSF103473">
    <property type="entry name" value="MFS general substrate transporter"/>
    <property type="match status" value="1"/>
</dbReference>
<dbReference type="Gene3D" id="1.20.1250.20">
    <property type="entry name" value="MFS general substrate transporter like domains"/>
    <property type="match status" value="2"/>
</dbReference>
<evidence type="ECO:0000259" key="8">
    <source>
        <dbReference type="PROSITE" id="PS50850"/>
    </source>
</evidence>
<feature type="transmembrane region" description="Helical" evidence="7">
    <location>
        <begin position="478"/>
        <end position="499"/>
    </location>
</feature>
<evidence type="ECO:0000256" key="7">
    <source>
        <dbReference type="SAM" id="Phobius"/>
    </source>
</evidence>
<gene>
    <name evidence="9" type="ORF">ACFOKA_01300</name>
</gene>
<feature type="transmembrane region" description="Helical" evidence="7">
    <location>
        <begin position="66"/>
        <end position="92"/>
    </location>
</feature>
<keyword evidence="10" id="KW-1185">Reference proteome</keyword>
<protein>
    <submittedName>
        <fullName evidence="9">MFS transporter</fullName>
    </submittedName>
</protein>
<evidence type="ECO:0000256" key="2">
    <source>
        <dbReference type="ARBA" id="ARBA00022448"/>
    </source>
</evidence>
<dbReference type="InterPro" id="IPR036259">
    <property type="entry name" value="MFS_trans_sf"/>
</dbReference>
<organism evidence="9 10">
    <name type="scientific">Kordiimonas pumila</name>
    <dbReference type="NCBI Taxonomy" id="2161677"/>
    <lineage>
        <taxon>Bacteria</taxon>
        <taxon>Pseudomonadati</taxon>
        <taxon>Pseudomonadota</taxon>
        <taxon>Alphaproteobacteria</taxon>
        <taxon>Kordiimonadales</taxon>
        <taxon>Kordiimonadaceae</taxon>
        <taxon>Kordiimonas</taxon>
    </lineage>
</organism>
<feature type="transmembrane region" description="Helical" evidence="7">
    <location>
        <begin position="112"/>
        <end position="138"/>
    </location>
</feature>
<dbReference type="Proteomes" id="UP001595444">
    <property type="component" value="Unassembled WGS sequence"/>
</dbReference>
<dbReference type="InterPro" id="IPR011701">
    <property type="entry name" value="MFS"/>
</dbReference>
<keyword evidence="6 7" id="KW-0472">Membrane</keyword>
<dbReference type="PANTHER" id="PTHR23517">
    <property type="entry name" value="RESISTANCE PROTEIN MDTM, PUTATIVE-RELATED-RELATED"/>
    <property type="match status" value="1"/>
</dbReference>
<evidence type="ECO:0000256" key="4">
    <source>
        <dbReference type="ARBA" id="ARBA00022692"/>
    </source>
</evidence>
<dbReference type="Pfam" id="PF07690">
    <property type="entry name" value="MFS_1"/>
    <property type="match status" value="1"/>
</dbReference>
<feature type="transmembrane region" description="Helical" evidence="7">
    <location>
        <begin position="20"/>
        <end position="41"/>
    </location>
</feature>
<dbReference type="RefSeq" id="WP_194214910.1">
    <property type="nucleotide sequence ID" value="NZ_CP061205.1"/>
</dbReference>
<evidence type="ECO:0000256" key="1">
    <source>
        <dbReference type="ARBA" id="ARBA00004651"/>
    </source>
</evidence>
<keyword evidence="4 7" id="KW-0812">Transmembrane</keyword>
<feature type="domain" description="Major facilitator superfamily (MFS) profile" evidence="8">
    <location>
        <begin position="13"/>
        <end position="504"/>
    </location>
</feature>
<dbReference type="InterPro" id="IPR020846">
    <property type="entry name" value="MFS_dom"/>
</dbReference>
<dbReference type="PANTHER" id="PTHR23517:SF2">
    <property type="entry name" value="MULTIDRUG RESISTANCE PROTEIN MDTH"/>
    <property type="match status" value="1"/>
</dbReference>
<comment type="caution">
    <text evidence="9">The sequence shown here is derived from an EMBL/GenBank/DDBJ whole genome shotgun (WGS) entry which is preliminary data.</text>
</comment>